<feature type="transmembrane region" description="Helical" evidence="10">
    <location>
        <begin position="296"/>
        <end position="316"/>
    </location>
</feature>
<feature type="transmembrane region" description="Helical" evidence="10">
    <location>
        <begin position="643"/>
        <end position="662"/>
    </location>
</feature>
<feature type="transmembrane region" description="Helical" evidence="10">
    <location>
        <begin position="831"/>
        <end position="851"/>
    </location>
</feature>
<feature type="transmembrane region" description="Helical" evidence="10">
    <location>
        <begin position="205"/>
        <end position="229"/>
    </location>
</feature>
<evidence type="ECO:0000256" key="4">
    <source>
        <dbReference type="ARBA" id="ARBA00022475"/>
    </source>
</evidence>
<dbReference type="PANTHER" id="PTHR43373:SF1">
    <property type="entry name" value="NA(+)_H(+) ANTIPORTER SUBUNIT A"/>
    <property type="match status" value="1"/>
</dbReference>
<dbReference type="Pfam" id="PF04039">
    <property type="entry name" value="MnhB"/>
    <property type="match status" value="1"/>
</dbReference>
<feature type="domain" description="Na+/H+ antiporter MnhB subunit-related protein" evidence="13">
    <location>
        <begin position="771"/>
        <end position="890"/>
    </location>
</feature>
<name>A0ABQ4J590_9ACTN</name>
<dbReference type="InterPro" id="IPR001516">
    <property type="entry name" value="Proton_antipo_N"/>
</dbReference>
<feature type="domain" description="NADH:quinone oxidoreductase/Mrp antiporter transmembrane" evidence="11">
    <location>
        <begin position="127"/>
        <end position="406"/>
    </location>
</feature>
<keyword evidence="8 10" id="KW-0472">Membrane</keyword>
<feature type="transmembrane region" description="Helical" evidence="10">
    <location>
        <begin position="131"/>
        <end position="149"/>
    </location>
</feature>
<reference evidence="16 17" key="1">
    <citation type="submission" date="2021-01" db="EMBL/GenBank/DDBJ databases">
        <title>Whole genome shotgun sequence of Verrucosispora qiuiae NBRC 106684.</title>
        <authorList>
            <person name="Komaki H."/>
            <person name="Tamura T."/>
        </authorList>
    </citation>
    <scope>NUCLEOTIDE SEQUENCE [LARGE SCALE GENOMIC DNA]</scope>
    <source>
        <strain evidence="16 17">NBRC 106684</strain>
    </source>
</reference>
<evidence type="ECO:0000259" key="15">
    <source>
        <dbReference type="Pfam" id="PF20501"/>
    </source>
</evidence>
<feature type="transmembrane region" description="Helical" evidence="10">
    <location>
        <begin position="366"/>
        <end position="385"/>
    </location>
</feature>
<feature type="transmembrane region" description="Helical" evidence="10">
    <location>
        <begin position="267"/>
        <end position="289"/>
    </location>
</feature>
<feature type="transmembrane region" description="Helical" evidence="10">
    <location>
        <begin position="76"/>
        <end position="96"/>
    </location>
</feature>
<feature type="transmembrane region" description="Helical" evidence="10">
    <location>
        <begin position="322"/>
        <end position="345"/>
    </location>
</feature>
<evidence type="ECO:0000256" key="8">
    <source>
        <dbReference type="ARBA" id="ARBA00023136"/>
    </source>
</evidence>
<dbReference type="InterPro" id="IPR046806">
    <property type="entry name" value="MrpA_C/MbhE"/>
</dbReference>
<gene>
    <name evidence="16" type="ORF">Vqi01_04910</name>
</gene>
<dbReference type="RefSeq" id="WP_204032555.1">
    <property type="nucleotide sequence ID" value="NZ_BOPC01000007.1"/>
</dbReference>
<dbReference type="EMBL" id="BOPC01000007">
    <property type="protein sequence ID" value="GIJ25329.1"/>
    <property type="molecule type" value="Genomic_DNA"/>
</dbReference>
<feature type="transmembrane region" description="Helical" evidence="10">
    <location>
        <begin position="678"/>
        <end position="699"/>
    </location>
</feature>
<dbReference type="PANTHER" id="PTHR43373">
    <property type="entry name" value="NA(+)/H(+) ANTIPORTER SUBUNIT"/>
    <property type="match status" value="1"/>
</dbReference>
<sequence length="910" mass="93314">MILAVVLAWQVALAAGTPLLTRRFGRDAGYPLAAGYLVGAGLLLSRLPVILDDREVAVAWRWLPAVEIDAALRMDALGLVFALLALGVGALIMAYCPRYLSSDPSRHERMYATMTLFAAAMLGLVLSDDLLVLFVFWELTSILSFVLIGQGGRPAATGPAVQALLVTVTGGLALLTAIVLLAVHAGTTSLNTIIAEPQRLTGGPAWVAGGLILVAAFTKSAQLPFHFWLPGAMVATTPVSAYLHAATMVKAGIYLLMRFSAVFGGTVAWDVVLMVGGLLTAILGAALALRQYDLKALLAYSTVSQLGLLVGVIGAGTSAGDAAAILYTVAHALFKATLFMLVGIIDHQAGSRDVRELSGLHRVMPVTVWLTVLAAMSLAGLPPTIGFVGKEAIFGSLGEARGVWWLGWFAAGLAVLASVLTFAYAARLVHGMIEGPTRQRWLREPSWSFLAPAAVAAVVATALGPAVAVLSPLVERAAADARPDGTPPYLAFWHGFTPALGLSAGTVLLGTVLFLGRVRVDRWLRAVPTTPSFAELLERGRHGLLRVGALVARPAHAAGPAPYLVRPLLAVVLLAAVAAMPPGVPAIVGGGLAGPADLLLLILLGATLAGLLVVRSALAAIALTGVVGLLLTAWFLAVGAPDVALTLMLVEVLTAVVVMLALRQQPGRLAPVGRGRPVAGAALVALVTGIAAAAGTAGLTGRSELSGPGRWYLDHAAELTGGANVVNTVLVDFRALDTLGEAVVLAVVALGLVQLGDRAPAGEQAPAGDLVLRFAYRVLAPLMLVASALLFLLGHERTGGGFIGALLAGTAVGLGQLAHPGGAPLLGRLRALPLLAAGLLVAVGVGLAPLAAGRPFLTPLSVSPPGPVASLSTSLLFDLGVYLMVLALVVAAVRRLGVPPTVRAAQETLS</sequence>
<feature type="transmembrane region" description="Helical" evidence="10">
    <location>
        <begin position="871"/>
        <end position="893"/>
    </location>
</feature>
<dbReference type="PRINTS" id="PR01434">
    <property type="entry name" value="NADHDHGNASE5"/>
</dbReference>
<keyword evidence="4" id="KW-1003">Cell membrane</keyword>
<protein>
    <recommendedName>
        <fullName evidence="18">DUF4040 domain-containing protein</fullName>
    </recommendedName>
</protein>
<evidence type="ECO:0000313" key="17">
    <source>
        <dbReference type="Proteomes" id="UP000653076"/>
    </source>
</evidence>
<keyword evidence="6 10" id="KW-1133">Transmembrane helix</keyword>
<keyword evidence="17" id="KW-1185">Reference proteome</keyword>
<evidence type="ECO:0000256" key="1">
    <source>
        <dbReference type="ARBA" id="ARBA00004651"/>
    </source>
</evidence>
<keyword evidence="3" id="KW-0050">Antiport</keyword>
<evidence type="ECO:0000259" key="11">
    <source>
        <dbReference type="Pfam" id="PF00361"/>
    </source>
</evidence>
<evidence type="ECO:0000256" key="5">
    <source>
        <dbReference type="ARBA" id="ARBA00022692"/>
    </source>
</evidence>
<feature type="domain" description="MrpA C-terminal/MbhD" evidence="14">
    <location>
        <begin position="603"/>
        <end position="666"/>
    </location>
</feature>
<comment type="subcellular location">
    <subcellularLocation>
        <location evidence="1">Cell membrane</location>
        <topology evidence="1">Multi-pass membrane protein</topology>
    </subcellularLocation>
    <subcellularLocation>
        <location evidence="9">Membrane</location>
        <topology evidence="9">Multi-pass membrane protein</topology>
    </subcellularLocation>
</comment>
<feature type="transmembrane region" description="Helical" evidence="10">
    <location>
        <begin position="447"/>
        <end position="471"/>
    </location>
</feature>
<evidence type="ECO:0000256" key="7">
    <source>
        <dbReference type="ARBA" id="ARBA00023065"/>
    </source>
</evidence>
<evidence type="ECO:0000259" key="14">
    <source>
        <dbReference type="Pfam" id="PF13244"/>
    </source>
</evidence>
<dbReference type="Proteomes" id="UP000653076">
    <property type="component" value="Unassembled WGS sequence"/>
</dbReference>
<dbReference type="InterPro" id="IPR001750">
    <property type="entry name" value="ND/Mrp_TM"/>
</dbReference>
<feature type="transmembrane region" description="Helical" evidence="10">
    <location>
        <begin position="491"/>
        <end position="515"/>
    </location>
</feature>
<dbReference type="Pfam" id="PF13244">
    <property type="entry name" value="MbhD"/>
    <property type="match status" value="1"/>
</dbReference>
<keyword evidence="7" id="KW-0406">Ion transport</keyword>
<dbReference type="InterPro" id="IPR007182">
    <property type="entry name" value="MnhB"/>
</dbReference>
<dbReference type="Pfam" id="PF00361">
    <property type="entry name" value="Proton_antipo_M"/>
    <property type="match status" value="1"/>
</dbReference>
<evidence type="ECO:0000256" key="6">
    <source>
        <dbReference type="ARBA" id="ARBA00022989"/>
    </source>
</evidence>
<feature type="transmembrane region" description="Helical" evidence="10">
    <location>
        <begin position="774"/>
        <end position="793"/>
    </location>
</feature>
<feature type="transmembrane region" description="Helical" evidence="10">
    <location>
        <begin position="618"/>
        <end position="637"/>
    </location>
</feature>
<evidence type="ECO:0000256" key="10">
    <source>
        <dbReference type="SAM" id="Phobius"/>
    </source>
</evidence>
<organism evidence="16 17">
    <name type="scientific">Micromonospora qiuiae</name>
    <dbReference type="NCBI Taxonomy" id="502268"/>
    <lineage>
        <taxon>Bacteria</taxon>
        <taxon>Bacillati</taxon>
        <taxon>Actinomycetota</taxon>
        <taxon>Actinomycetes</taxon>
        <taxon>Micromonosporales</taxon>
        <taxon>Micromonosporaceae</taxon>
        <taxon>Micromonospora</taxon>
    </lineage>
</organism>
<feature type="transmembrane region" description="Helical" evidence="10">
    <location>
        <begin position="563"/>
        <end position="580"/>
    </location>
</feature>
<accession>A0ABQ4J590</accession>
<feature type="transmembrane region" description="Helical" evidence="10">
    <location>
        <begin position="108"/>
        <end position="125"/>
    </location>
</feature>
<feature type="transmembrane region" description="Helical" evidence="10">
    <location>
        <begin position="735"/>
        <end position="753"/>
    </location>
</feature>
<feature type="transmembrane region" description="Helical" evidence="10">
    <location>
        <begin position="405"/>
        <end position="426"/>
    </location>
</feature>
<dbReference type="InterPro" id="IPR025383">
    <property type="entry name" value="MrpA_C/MbhD"/>
</dbReference>
<feature type="domain" description="NADH-Ubiquinone oxidoreductase (complex I) chain 5 N-terminal" evidence="12">
    <location>
        <begin position="65"/>
        <end position="106"/>
    </location>
</feature>
<evidence type="ECO:0000256" key="2">
    <source>
        <dbReference type="ARBA" id="ARBA00022448"/>
    </source>
</evidence>
<feature type="domain" description="MrpA C-terminal/MbhE" evidence="15">
    <location>
        <begin position="683"/>
        <end position="757"/>
    </location>
</feature>
<evidence type="ECO:0000256" key="3">
    <source>
        <dbReference type="ARBA" id="ARBA00022449"/>
    </source>
</evidence>
<evidence type="ECO:0000259" key="12">
    <source>
        <dbReference type="Pfam" id="PF00662"/>
    </source>
</evidence>
<keyword evidence="5 9" id="KW-0812">Transmembrane</keyword>
<proteinExistence type="predicted"/>
<comment type="caution">
    <text evidence="16">The sequence shown here is derived from an EMBL/GenBank/DDBJ whole genome shotgun (WGS) entry which is preliminary data.</text>
</comment>
<dbReference type="Pfam" id="PF00662">
    <property type="entry name" value="Proton_antipo_N"/>
    <property type="match status" value="1"/>
</dbReference>
<evidence type="ECO:0000313" key="16">
    <source>
        <dbReference type="EMBL" id="GIJ25329.1"/>
    </source>
</evidence>
<feature type="transmembrane region" description="Helical" evidence="10">
    <location>
        <begin position="799"/>
        <end position="819"/>
    </location>
</feature>
<evidence type="ECO:0000259" key="13">
    <source>
        <dbReference type="Pfam" id="PF04039"/>
    </source>
</evidence>
<keyword evidence="2" id="KW-0813">Transport</keyword>
<dbReference type="InterPro" id="IPR050616">
    <property type="entry name" value="CPA3_Na-H_Antiporter_A"/>
</dbReference>
<feature type="transmembrane region" description="Helical" evidence="10">
    <location>
        <begin position="161"/>
        <end position="185"/>
    </location>
</feature>
<feature type="transmembrane region" description="Helical" evidence="10">
    <location>
        <begin position="586"/>
        <end position="611"/>
    </location>
</feature>
<evidence type="ECO:0008006" key="18">
    <source>
        <dbReference type="Google" id="ProtNLM"/>
    </source>
</evidence>
<evidence type="ECO:0000256" key="9">
    <source>
        <dbReference type="RuleBase" id="RU000320"/>
    </source>
</evidence>
<dbReference type="Pfam" id="PF20501">
    <property type="entry name" value="MbhE"/>
    <property type="match status" value="1"/>
</dbReference>